<keyword evidence="5" id="KW-1185">Reference proteome</keyword>
<dbReference type="InterPro" id="IPR000182">
    <property type="entry name" value="GNAT_dom"/>
</dbReference>
<dbReference type="PANTHER" id="PTHR43877">
    <property type="entry name" value="AMINOALKYLPHOSPHONATE N-ACETYLTRANSFERASE-RELATED-RELATED"/>
    <property type="match status" value="1"/>
</dbReference>
<dbReference type="EMBL" id="WEGJ01000015">
    <property type="protein sequence ID" value="MQY13803.1"/>
    <property type="molecule type" value="Genomic_DNA"/>
</dbReference>
<organism evidence="4 5">
    <name type="scientific">Streptomyces smaragdinus</name>
    <dbReference type="NCBI Taxonomy" id="2585196"/>
    <lineage>
        <taxon>Bacteria</taxon>
        <taxon>Bacillati</taxon>
        <taxon>Actinomycetota</taxon>
        <taxon>Actinomycetes</taxon>
        <taxon>Kitasatosporales</taxon>
        <taxon>Streptomycetaceae</taxon>
        <taxon>Streptomyces</taxon>
    </lineage>
</organism>
<evidence type="ECO:0000256" key="1">
    <source>
        <dbReference type="ARBA" id="ARBA00022679"/>
    </source>
</evidence>
<dbReference type="CDD" id="cd04301">
    <property type="entry name" value="NAT_SF"/>
    <property type="match status" value="1"/>
</dbReference>
<dbReference type="InterPro" id="IPR050832">
    <property type="entry name" value="Bact_Acetyltransf"/>
</dbReference>
<sequence length="336" mass="36107">MINPGNANTLWVMSMLAEVPASGAGPEVWHAVIAESLAHDLPGLPAPTVGQIRGRLAHPGADSRLRCWQAPGTDGEVAAVAGVRLFTSPGQDHLAELALHVRPADRDRGLGGGLLRAAVEACRAEGRRTLFCGVPAGTAGEAFFLRHGFRQVLTVRHLVLELDGVHRAWLEELVGEREGYALARWRGTVPDRYAEAFARAKCAMNDMPVGELDLGPVGWSAERLRAMASVVADRGDVLLTVAALTGGEIAGFTEVVVPEGTAARALQYDTAVVPAYRGHGLGMWVKAEMLRWLHDAYPGVSEVEADNAADNGPMLAVNEQLGLRWERDTHEYQLEL</sequence>
<gene>
    <name evidence="4" type="ORF">SRB5_39580</name>
</gene>
<dbReference type="Proteomes" id="UP000466345">
    <property type="component" value="Unassembled WGS sequence"/>
</dbReference>
<proteinExistence type="predicted"/>
<comment type="caution">
    <text evidence="4">The sequence shown here is derived from an EMBL/GenBank/DDBJ whole genome shotgun (WGS) entry which is preliminary data.</text>
</comment>
<protein>
    <recommendedName>
        <fullName evidence="3">N-acetyltransferase domain-containing protein</fullName>
    </recommendedName>
</protein>
<dbReference type="InterPro" id="IPR016181">
    <property type="entry name" value="Acyl_CoA_acyltransferase"/>
</dbReference>
<dbReference type="PANTHER" id="PTHR43877:SF1">
    <property type="entry name" value="ACETYLTRANSFERASE"/>
    <property type="match status" value="1"/>
</dbReference>
<dbReference type="Pfam" id="PF00583">
    <property type="entry name" value="Acetyltransf_1"/>
    <property type="match status" value="2"/>
</dbReference>
<keyword evidence="2" id="KW-0012">Acyltransferase</keyword>
<dbReference type="AlphaFoldDB" id="A0A7K0CKN2"/>
<evidence type="ECO:0000313" key="4">
    <source>
        <dbReference type="EMBL" id="MQY13803.1"/>
    </source>
</evidence>
<dbReference type="Gene3D" id="3.40.630.30">
    <property type="match status" value="1"/>
</dbReference>
<evidence type="ECO:0000259" key="3">
    <source>
        <dbReference type="PROSITE" id="PS51186"/>
    </source>
</evidence>
<keyword evidence="1" id="KW-0808">Transferase</keyword>
<feature type="domain" description="N-acetyltransferase" evidence="3">
    <location>
        <begin position="19"/>
        <end position="171"/>
    </location>
</feature>
<dbReference type="GO" id="GO:0016747">
    <property type="term" value="F:acyltransferase activity, transferring groups other than amino-acyl groups"/>
    <property type="evidence" value="ECO:0007669"/>
    <property type="project" value="InterPro"/>
</dbReference>
<evidence type="ECO:0000256" key="2">
    <source>
        <dbReference type="ARBA" id="ARBA00023315"/>
    </source>
</evidence>
<evidence type="ECO:0000313" key="5">
    <source>
        <dbReference type="Proteomes" id="UP000466345"/>
    </source>
</evidence>
<reference evidence="4 5" key="1">
    <citation type="submission" date="2019-10" db="EMBL/GenBank/DDBJ databases">
        <title>Streptomyces smaragdinus sp. nov. and Streptomyces fabii sp. nov., isolated from the gut of fungus growing-termite Macrotermes natalensis.</title>
        <authorList>
            <person name="Schwitalla J."/>
            <person name="Benndorf R."/>
            <person name="Martin K."/>
            <person name="De Beer W."/>
            <person name="Kaster A.-K."/>
            <person name="Vollmers J."/>
            <person name="Poulsen M."/>
            <person name="Beemelmanns C."/>
        </authorList>
    </citation>
    <scope>NUCLEOTIDE SEQUENCE [LARGE SCALE GENOMIC DNA]</scope>
    <source>
        <strain evidence="4 5">RB5</strain>
    </source>
</reference>
<dbReference type="SUPFAM" id="SSF55729">
    <property type="entry name" value="Acyl-CoA N-acyltransferases (Nat)"/>
    <property type="match status" value="2"/>
</dbReference>
<name>A0A7K0CKN2_9ACTN</name>
<accession>A0A7K0CKN2</accession>
<dbReference type="PROSITE" id="PS51186">
    <property type="entry name" value="GNAT"/>
    <property type="match status" value="1"/>
</dbReference>